<dbReference type="EMBL" id="CP144698">
    <property type="protein sequence ID" value="WVZ17824.1"/>
    <property type="molecule type" value="Genomic_DNA"/>
</dbReference>
<organism evidence="1 2">
    <name type="scientific">Vigna mungo</name>
    <name type="common">Black gram</name>
    <name type="synonym">Phaseolus mungo</name>
    <dbReference type="NCBI Taxonomy" id="3915"/>
    <lineage>
        <taxon>Eukaryota</taxon>
        <taxon>Viridiplantae</taxon>
        <taxon>Streptophyta</taxon>
        <taxon>Embryophyta</taxon>
        <taxon>Tracheophyta</taxon>
        <taxon>Spermatophyta</taxon>
        <taxon>Magnoliopsida</taxon>
        <taxon>eudicotyledons</taxon>
        <taxon>Gunneridae</taxon>
        <taxon>Pentapetalae</taxon>
        <taxon>rosids</taxon>
        <taxon>fabids</taxon>
        <taxon>Fabales</taxon>
        <taxon>Fabaceae</taxon>
        <taxon>Papilionoideae</taxon>
        <taxon>50 kb inversion clade</taxon>
        <taxon>NPAAA clade</taxon>
        <taxon>indigoferoid/millettioid clade</taxon>
        <taxon>Phaseoleae</taxon>
        <taxon>Vigna</taxon>
    </lineage>
</organism>
<dbReference type="PANTHER" id="PTHR46247:SF2">
    <property type="entry name" value="CRS2-ASSOCIATED FACTOR 1, MITOCHONDRIAL"/>
    <property type="match status" value="1"/>
</dbReference>
<name>A0AAQ3S6T8_VIGMU</name>
<dbReference type="GO" id="GO:0000373">
    <property type="term" value="P:Group II intron splicing"/>
    <property type="evidence" value="ECO:0007669"/>
    <property type="project" value="InterPro"/>
</dbReference>
<keyword evidence="2" id="KW-1185">Reference proteome</keyword>
<dbReference type="PANTHER" id="PTHR46247">
    <property type="entry name" value="CRS2-ASSOCIATED FACTOR 1, CHLOROPLASTIC"/>
    <property type="match status" value="1"/>
</dbReference>
<evidence type="ECO:0000313" key="2">
    <source>
        <dbReference type="Proteomes" id="UP001374535"/>
    </source>
</evidence>
<sequence length="160" mass="18502">MIQGKPLTTDERKALVSQFERSKTNRHEGMDKTFGKVIFRHGGTLILYRGRNYNPKKRSIVPLMLWKPHEPVYPRLIKTTIDGLSIEETKKIRKRGLAVPALTKLGDMVPCILVTFENEQVVVWRGKDYKPPKDGHFLKDRESFEDDNDDLNVAQEQQAI</sequence>
<dbReference type="Proteomes" id="UP001374535">
    <property type="component" value="Chromosome 3"/>
</dbReference>
<reference evidence="1 2" key="1">
    <citation type="journal article" date="2023" name="Life. Sci Alliance">
        <title>Evolutionary insights into 3D genome organization and epigenetic landscape of Vigna mungo.</title>
        <authorList>
            <person name="Junaid A."/>
            <person name="Singh B."/>
            <person name="Bhatia S."/>
        </authorList>
    </citation>
    <scope>NUCLEOTIDE SEQUENCE [LARGE SCALE GENOMIC DNA]</scope>
    <source>
        <strain evidence="1">Urdbean</strain>
    </source>
</reference>
<dbReference type="AlphaFoldDB" id="A0AAQ3S6T8"/>
<evidence type="ECO:0000313" key="1">
    <source>
        <dbReference type="EMBL" id="WVZ17824.1"/>
    </source>
</evidence>
<protein>
    <recommendedName>
        <fullName evidence="3">CRM domain-containing protein</fullName>
    </recommendedName>
</protein>
<dbReference type="InterPro" id="IPR044599">
    <property type="entry name" value="CAF1P_plant"/>
</dbReference>
<evidence type="ECO:0008006" key="3">
    <source>
        <dbReference type="Google" id="ProtNLM"/>
    </source>
</evidence>
<gene>
    <name evidence="1" type="ORF">V8G54_010806</name>
</gene>
<proteinExistence type="predicted"/>
<accession>A0AAQ3S6T8</accession>